<protein>
    <submittedName>
        <fullName evidence="1">Uncharacterized protein</fullName>
    </submittedName>
</protein>
<name>A0A7W9BPU9_9SPHN</name>
<dbReference type="RefSeq" id="WP_157175071.1">
    <property type="nucleotide sequence ID" value="NZ_BMJP01000001.1"/>
</dbReference>
<dbReference type="AlphaFoldDB" id="A0A7W9BPU9"/>
<dbReference type="EMBL" id="JACIJR010000001">
    <property type="protein sequence ID" value="MBB5727942.1"/>
    <property type="molecule type" value="Genomic_DNA"/>
</dbReference>
<comment type="caution">
    <text evidence="1">The sequence shown here is derived from an EMBL/GenBank/DDBJ whole genome shotgun (WGS) entry which is preliminary data.</text>
</comment>
<proteinExistence type="predicted"/>
<sequence>MFIRFVISHIDSDSGRRQGLFQAGDDLLGDGCMAEGDAEELRATYGWFKANLAVPTRFSLSARPHAKAQAISWFRDTAAEHVRRMQSYQRLLQAYGLSVIMLRTARPGYIVYEDDVQVVAYPFADTPC</sequence>
<dbReference type="Proteomes" id="UP000546701">
    <property type="component" value="Unassembled WGS sequence"/>
</dbReference>
<evidence type="ECO:0000313" key="2">
    <source>
        <dbReference type="Proteomes" id="UP000546701"/>
    </source>
</evidence>
<organism evidence="1 2">
    <name type="scientific">Sphingomonas prati</name>
    <dbReference type="NCBI Taxonomy" id="1843237"/>
    <lineage>
        <taxon>Bacteria</taxon>
        <taxon>Pseudomonadati</taxon>
        <taxon>Pseudomonadota</taxon>
        <taxon>Alphaproteobacteria</taxon>
        <taxon>Sphingomonadales</taxon>
        <taxon>Sphingomonadaceae</taxon>
        <taxon>Sphingomonas</taxon>
    </lineage>
</organism>
<evidence type="ECO:0000313" key="1">
    <source>
        <dbReference type="EMBL" id="MBB5727942.1"/>
    </source>
</evidence>
<accession>A0A7W9BPU9</accession>
<reference evidence="1 2" key="1">
    <citation type="submission" date="2020-08" db="EMBL/GenBank/DDBJ databases">
        <title>Genomic Encyclopedia of Type Strains, Phase IV (KMG-IV): sequencing the most valuable type-strain genomes for metagenomic binning, comparative biology and taxonomic classification.</title>
        <authorList>
            <person name="Goeker M."/>
        </authorList>
    </citation>
    <scope>NUCLEOTIDE SEQUENCE [LARGE SCALE GENOMIC DNA]</scope>
    <source>
        <strain evidence="1 2">DSM 103336</strain>
    </source>
</reference>
<keyword evidence="2" id="KW-1185">Reference proteome</keyword>
<dbReference type="OrthoDB" id="8911044at2"/>
<gene>
    <name evidence="1" type="ORF">FHS99_000398</name>
</gene>